<dbReference type="GO" id="GO:0006508">
    <property type="term" value="P:proteolysis"/>
    <property type="evidence" value="ECO:0007669"/>
    <property type="project" value="UniProtKB-KW"/>
</dbReference>
<dbReference type="GO" id="GO:0004252">
    <property type="term" value="F:serine-type endopeptidase activity"/>
    <property type="evidence" value="ECO:0007669"/>
    <property type="project" value="InterPro"/>
</dbReference>
<dbReference type="InterPro" id="IPR009003">
    <property type="entry name" value="Peptidase_S1_PA"/>
</dbReference>
<dbReference type="InterPro" id="IPR001314">
    <property type="entry name" value="Peptidase_S1A"/>
</dbReference>
<protein>
    <submittedName>
        <fullName evidence="8">Trypsin-7</fullName>
    </submittedName>
</protein>
<evidence type="ECO:0000259" key="7">
    <source>
        <dbReference type="PROSITE" id="PS50240"/>
    </source>
</evidence>
<dbReference type="PROSITE" id="PS51257">
    <property type="entry name" value="PROKAR_LIPOPROTEIN"/>
    <property type="match status" value="1"/>
</dbReference>
<gene>
    <name evidence="8" type="ORF">BDFB_000375</name>
</gene>
<evidence type="ECO:0000313" key="8">
    <source>
        <dbReference type="EMBL" id="RZB40750.1"/>
    </source>
</evidence>
<dbReference type="PROSITE" id="PS50240">
    <property type="entry name" value="TRYPSIN_DOM"/>
    <property type="match status" value="1"/>
</dbReference>
<organism evidence="8 9">
    <name type="scientific">Asbolus verrucosus</name>
    <name type="common">Desert ironclad beetle</name>
    <dbReference type="NCBI Taxonomy" id="1661398"/>
    <lineage>
        <taxon>Eukaryota</taxon>
        <taxon>Metazoa</taxon>
        <taxon>Ecdysozoa</taxon>
        <taxon>Arthropoda</taxon>
        <taxon>Hexapoda</taxon>
        <taxon>Insecta</taxon>
        <taxon>Pterygota</taxon>
        <taxon>Neoptera</taxon>
        <taxon>Endopterygota</taxon>
        <taxon>Coleoptera</taxon>
        <taxon>Polyphaga</taxon>
        <taxon>Cucujiformia</taxon>
        <taxon>Tenebrionidae</taxon>
        <taxon>Pimeliinae</taxon>
        <taxon>Asbolus</taxon>
    </lineage>
</organism>
<dbReference type="PRINTS" id="PR00722">
    <property type="entry name" value="CHYMOTRYPSIN"/>
</dbReference>
<accession>A0A482VCD9</accession>
<dbReference type="InterPro" id="IPR043504">
    <property type="entry name" value="Peptidase_S1_PA_chymotrypsin"/>
</dbReference>
<keyword evidence="4" id="KW-0720">Serine protease</keyword>
<comment type="caution">
    <text evidence="8">The sequence shown here is derived from an EMBL/GenBank/DDBJ whole genome shotgun (WGS) entry which is preliminary data.</text>
</comment>
<dbReference type="Pfam" id="PF00089">
    <property type="entry name" value="Trypsin"/>
    <property type="match status" value="1"/>
</dbReference>
<dbReference type="FunFam" id="2.40.10.10:FF:000068">
    <property type="entry name" value="transmembrane protease serine 2"/>
    <property type="match status" value="1"/>
</dbReference>
<keyword evidence="2" id="KW-0645">Protease</keyword>
<feature type="signal peptide" evidence="6">
    <location>
        <begin position="1"/>
        <end position="17"/>
    </location>
</feature>
<dbReference type="Proteomes" id="UP000292052">
    <property type="component" value="Unassembled WGS sequence"/>
</dbReference>
<reference evidence="8 9" key="1">
    <citation type="submission" date="2017-03" db="EMBL/GenBank/DDBJ databases">
        <title>Genome of the blue death feigning beetle - Asbolus verrucosus.</title>
        <authorList>
            <person name="Rider S.D."/>
        </authorList>
    </citation>
    <scope>NUCLEOTIDE SEQUENCE [LARGE SCALE GENOMIC DNA]</scope>
    <source>
        <strain evidence="8">Butters</strain>
        <tissue evidence="8">Head and leg muscle</tissue>
    </source>
</reference>
<dbReference type="InterPro" id="IPR050430">
    <property type="entry name" value="Peptidase_S1"/>
</dbReference>
<dbReference type="SMART" id="SM00020">
    <property type="entry name" value="Tryp_SPc"/>
    <property type="match status" value="1"/>
</dbReference>
<evidence type="ECO:0000256" key="2">
    <source>
        <dbReference type="ARBA" id="ARBA00022670"/>
    </source>
</evidence>
<evidence type="ECO:0000313" key="9">
    <source>
        <dbReference type="Proteomes" id="UP000292052"/>
    </source>
</evidence>
<evidence type="ECO:0000256" key="5">
    <source>
        <dbReference type="ARBA" id="ARBA00023157"/>
    </source>
</evidence>
<dbReference type="PANTHER" id="PTHR24276:SF95">
    <property type="entry name" value="PEPTIDASE S1 DOMAIN-CONTAINING PROTEIN"/>
    <property type="match status" value="1"/>
</dbReference>
<keyword evidence="5" id="KW-1015">Disulfide bond</keyword>
<name>A0A482VCD9_ASBVE</name>
<evidence type="ECO:0000256" key="6">
    <source>
        <dbReference type="SAM" id="SignalP"/>
    </source>
</evidence>
<dbReference type="PROSITE" id="PS00134">
    <property type="entry name" value="TRYPSIN_HIS"/>
    <property type="match status" value="1"/>
</dbReference>
<dbReference type="SUPFAM" id="SSF50494">
    <property type="entry name" value="Trypsin-like serine proteases"/>
    <property type="match status" value="1"/>
</dbReference>
<dbReference type="InterPro" id="IPR001254">
    <property type="entry name" value="Trypsin_dom"/>
</dbReference>
<keyword evidence="3" id="KW-0378">Hydrolase</keyword>
<dbReference type="InterPro" id="IPR018114">
    <property type="entry name" value="TRYPSIN_HIS"/>
</dbReference>
<evidence type="ECO:0000256" key="4">
    <source>
        <dbReference type="ARBA" id="ARBA00022825"/>
    </source>
</evidence>
<evidence type="ECO:0000256" key="3">
    <source>
        <dbReference type="ARBA" id="ARBA00022801"/>
    </source>
</evidence>
<dbReference type="Gene3D" id="2.40.10.10">
    <property type="entry name" value="Trypsin-like serine proteases"/>
    <property type="match status" value="1"/>
</dbReference>
<feature type="domain" description="Peptidase S1" evidence="7">
    <location>
        <begin position="11"/>
        <end position="256"/>
    </location>
</feature>
<dbReference type="CDD" id="cd00190">
    <property type="entry name" value="Tryp_SPc"/>
    <property type="match status" value="1"/>
</dbReference>
<dbReference type="EMBL" id="QDEB01116222">
    <property type="protein sequence ID" value="RZB40750.1"/>
    <property type="molecule type" value="Genomic_DNA"/>
</dbReference>
<keyword evidence="9" id="KW-1185">Reference proteome</keyword>
<dbReference type="STRING" id="1661398.A0A482VCD9"/>
<dbReference type="OrthoDB" id="10061449at2759"/>
<comment type="similarity">
    <text evidence="1">Belongs to the peptidase S1 family.</text>
</comment>
<feature type="chain" id="PRO_5019785656" evidence="6">
    <location>
        <begin position="18"/>
        <end position="261"/>
    </location>
</feature>
<proteinExistence type="inferred from homology"/>
<evidence type="ECO:0000256" key="1">
    <source>
        <dbReference type="ARBA" id="ARBA00007664"/>
    </source>
</evidence>
<dbReference type="AlphaFoldDB" id="A0A482VCD9"/>
<dbReference type="PANTHER" id="PTHR24276">
    <property type="entry name" value="POLYSERASE-RELATED"/>
    <property type="match status" value="1"/>
</dbReference>
<keyword evidence="6" id="KW-0732">Signal</keyword>
<sequence length="261" mass="28924">MKIFVYTTLLIFGLACGAPPLPVTDRDDVLVRQYPYQVSIQAEIHGSQHRCGGAIISPTWVVTAAHCADISLLVSNVVAGTFNLSNLEDNSAVQIRSLDLYSMVIHPDYDEILNDIVLLKVTEPFEFNEFVQPLHISKVPCVAYDEINSFSGWRVDTVNNVIDVLQTTNMTILPYQDCYDIIHSVYGDNLPLREEIHICVNGDVAPCSLDGGGPLVQDNRLIGLLSWLPATCCDPNIPAIFTNTGYFKNFIKEHVDDLPSV</sequence>